<feature type="transmembrane region" description="Helical" evidence="1">
    <location>
        <begin position="12"/>
        <end position="31"/>
    </location>
</feature>
<protein>
    <recommendedName>
        <fullName evidence="4">General secretion pathway GspH domain-containing protein</fullName>
    </recommendedName>
</protein>
<keyword evidence="1" id="KW-0812">Transmembrane</keyword>
<evidence type="ECO:0000313" key="2">
    <source>
        <dbReference type="EMBL" id="OGK55403.1"/>
    </source>
</evidence>
<keyword evidence="1" id="KW-0472">Membrane</keyword>
<gene>
    <name evidence="2" type="ORF">A3H78_05920</name>
</gene>
<organism evidence="2 3">
    <name type="scientific">Candidatus Roizmanbacteria bacterium RIFCSPLOWO2_02_FULL_36_11</name>
    <dbReference type="NCBI Taxonomy" id="1802071"/>
    <lineage>
        <taxon>Bacteria</taxon>
        <taxon>Candidatus Roizmaniibacteriota</taxon>
    </lineage>
</organism>
<dbReference type="InterPro" id="IPR012902">
    <property type="entry name" value="N_methyl_site"/>
</dbReference>
<accession>A0A1F7JIF8</accession>
<reference evidence="2 3" key="1">
    <citation type="journal article" date="2016" name="Nat. Commun.">
        <title>Thousands of microbial genomes shed light on interconnected biogeochemical processes in an aquifer system.</title>
        <authorList>
            <person name="Anantharaman K."/>
            <person name="Brown C.T."/>
            <person name="Hug L.A."/>
            <person name="Sharon I."/>
            <person name="Castelle C.J."/>
            <person name="Probst A.J."/>
            <person name="Thomas B.C."/>
            <person name="Singh A."/>
            <person name="Wilkins M.J."/>
            <person name="Karaoz U."/>
            <person name="Brodie E.L."/>
            <person name="Williams K.H."/>
            <person name="Hubbard S.S."/>
            <person name="Banfield J.F."/>
        </authorList>
    </citation>
    <scope>NUCLEOTIDE SEQUENCE [LARGE SCALE GENOMIC DNA]</scope>
</reference>
<comment type="caution">
    <text evidence="2">The sequence shown here is derived from an EMBL/GenBank/DDBJ whole genome shotgun (WGS) entry which is preliminary data.</text>
</comment>
<name>A0A1F7JIF8_9BACT</name>
<evidence type="ECO:0000313" key="3">
    <source>
        <dbReference type="Proteomes" id="UP000177418"/>
    </source>
</evidence>
<keyword evidence="1" id="KW-1133">Transmembrane helix</keyword>
<proteinExistence type="predicted"/>
<evidence type="ECO:0008006" key="4">
    <source>
        <dbReference type="Google" id="ProtNLM"/>
    </source>
</evidence>
<dbReference type="Proteomes" id="UP000177418">
    <property type="component" value="Unassembled WGS sequence"/>
</dbReference>
<dbReference type="NCBIfam" id="TIGR02532">
    <property type="entry name" value="IV_pilin_GFxxxE"/>
    <property type="match status" value="1"/>
</dbReference>
<evidence type="ECO:0000256" key="1">
    <source>
        <dbReference type="SAM" id="Phobius"/>
    </source>
</evidence>
<dbReference type="Pfam" id="PF07963">
    <property type="entry name" value="N_methyl"/>
    <property type="match status" value="1"/>
</dbReference>
<dbReference type="SUPFAM" id="SSF54523">
    <property type="entry name" value="Pili subunits"/>
    <property type="match status" value="1"/>
</dbReference>
<dbReference type="AlphaFoldDB" id="A0A1F7JIF8"/>
<sequence>MYLKRGFTVAELMLTIAIGSILMTLATMNLFGSKARTSLSTTVDILMTDLNHQQLKAMVGDSTLSSNPQSYGIRFNQNTYELFRDVSYSSSDGHNFTVNLGDNISFNQTTFPDSQLIFATLSGELLGFNPSSNSVIIRDQITGEQKTIVINRFGVISEIN</sequence>
<dbReference type="InterPro" id="IPR045584">
    <property type="entry name" value="Pilin-like"/>
</dbReference>
<dbReference type="EMBL" id="MGAV01000004">
    <property type="protein sequence ID" value="OGK55403.1"/>
    <property type="molecule type" value="Genomic_DNA"/>
</dbReference>